<sequence>MVVYINRNYSNTDKDALLTIVGGKLKDLNISFDTKGLDDIYKKLSVVNGPSTKFEFDEIDLKAIKVMRDSFYWSADKYNIETQNILKDTISDTFKGEITRAEVSSVLKEKFDGVINKSESYFELVADSNISQAQAISRVNQGLKYGVKHFKVSAKIDNKTSDFCRWLNGKIITANHLKTQIDKLLSSSSIDDKKQAAPWQNKPIYGKLPPNVGLAPYHGHCRTENLPVWINEDDRLDTKTGKLYKVKSTKNDKKYKLRHIDKTGIETKVKPHIYEKIVGGKHGLTEKQLVGALNDIKYKSPHKVSGVHPNEHVKAVALTNSGYTLIYESDELISCFVPTRNANKYFNDNAIENKIINIDTGQTMQRVKKWYEHLI</sequence>
<dbReference type="Proteomes" id="UP000290092">
    <property type="component" value="Unassembled WGS sequence"/>
</dbReference>
<reference evidence="1 2" key="1">
    <citation type="submission" date="2017-09" db="EMBL/GenBank/DDBJ databases">
        <title>Genomics of the genus Arcobacter.</title>
        <authorList>
            <person name="Perez-Cataluna A."/>
            <person name="Figueras M.J."/>
            <person name="Salas-Masso N."/>
        </authorList>
    </citation>
    <scope>NUCLEOTIDE SEQUENCE [LARGE SCALE GENOMIC DNA]</scope>
    <source>
        <strain evidence="1 2">CECT 7386</strain>
    </source>
</reference>
<evidence type="ECO:0008006" key="3">
    <source>
        <dbReference type="Google" id="ProtNLM"/>
    </source>
</evidence>
<evidence type="ECO:0000313" key="1">
    <source>
        <dbReference type="EMBL" id="RXK16064.1"/>
    </source>
</evidence>
<protein>
    <recommendedName>
        <fullName evidence="3">Phage Mu protein F-like protein</fullName>
    </recommendedName>
</protein>
<dbReference type="AlphaFoldDB" id="A0AAX2AH54"/>
<keyword evidence="2" id="KW-1185">Reference proteome</keyword>
<name>A0AAX2AH54_9BACT</name>
<evidence type="ECO:0000313" key="2">
    <source>
        <dbReference type="Proteomes" id="UP000290092"/>
    </source>
</evidence>
<accession>A0AAX2AH54</accession>
<dbReference type="EMBL" id="NXID01000016">
    <property type="protein sequence ID" value="RXK16064.1"/>
    <property type="molecule type" value="Genomic_DNA"/>
</dbReference>
<gene>
    <name evidence="1" type="ORF">CP985_05680</name>
</gene>
<organism evidence="1 2">
    <name type="scientific">Malaciobacter mytili LMG 24559</name>
    <dbReference type="NCBI Taxonomy" id="1032238"/>
    <lineage>
        <taxon>Bacteria</taxon>
        <taxon>Pseudomonadati</taxon>
        <taxon>Campylobacterota</taxon>
        <taxon>Epsilonproteobacteria</taxon>
        <taxon>Campylobacterales</taxon>
        <taxon>Arcobacteraceae</taxon>
        <taxon>Malaciobacter</taxon>
    </lineage>
</organism>
<comment type="caution">
    <text evidence="1">The sequence shown here is derived from an EMBL/GenBank/DDBJ whole genome shotgun (WGS) entry which is preliminary data.</text>
</comment>
<proteinExistence type="predicted"/>